<dbReference type="GO" id="GO:0005634">
    <property type="term" value="C:nucleus"/>
    <property type="evidence" value="ECO:0007669"/>
    <property type="project" value="TreeGrafter"/>
</dbReference>
<dbReference type="InterPro" id="IPR004859">
    <property type="entry name" value="Xrn1_N"/>
</dbReference>
<dbReference type="GO" id="GO:0004534">
    <property type="term" value="F:5'-3' RNA exonuclease activity"/>
    <property type="evidence" value="ECO:0007669"/>
    <property type="project" value="TreeGrafter"/>
</dbReference>
<feature type="domain" description="Xrn1 N-terminal" evidence="4">
    <location>
        <begin position="1"/>
        <end position="231"/>
    </location>
</feature>
<dbReference type="InterPro" id="IPR041412">
    <property type="entry name" value="Xrn1_helical"/>
</dbReference>
<feature type="domain" description="Xrn1 helical" evidence="5">
    <location>
        <begin position="273"/>
        <end position="369"/>
    </location>
</feature>
<dbReference type="Gene3D" id="3.40.50.12390">
    <property type="match status" value="2"/>
</dbReference>
<dbReference type="InterPro" id="IPR027073">
    <property type="entry name" value="5_3_exoribonuclease"/>
</dbReference>
<evidence type="ECO:0000256" key="3">
    <source>
        <dbReference type="ARBA" id="ARBA00022839"/>
    </source>
</evidence>
<evidence type="ECO:0000256" key="2">
    <source>
        <dbReference type="ARBA" id="ARBA00022801"/>
    </source>
</evidence>
<keyword evidence="1" id="KW-0540">Nuclease</keyword>
<dbReference type="EMBL" id="MN739889">
    <property type="protein sequence ID" value="QHT76122.1"/>
    <property type="molecule type" value="Genomic_DNA"/>
</dbReference>
<accession>A0A6C0H6B1</accession>
<sequence length="569" mass="67466">MGIPYYFYTLYKKYANAKLMLREHEMSDISIDHLFFDYNSMIHPCAHQVLENHTLTTLPHQLFNCDVEDEIIKHTLGYTRFIIDMLKPKHVHIMIDGVAPRAKINQQRERRYKSHFFKTLTDKEHKERDVGSDLQERIEWDTNKITPGTDFMNKLKQQLQVFRTVMLKDNTQLHDMYISDAEEKGEGEHKMMKVIEQINGGSTIFIYGLDADLIMLSLLSKASDRIVLLRDNTFNSKLKESQRTFTYLDIKQLQVAIYEEVRSLCDDQSFNYPKDNVIADYIFLCFMMGNDFLDHLPSLLIKENGINALMKFYISSLRDSNYQPLVSLDRSVPLQRRIRWEMLKEILKGLSASEDYFFKSVYSVYKKQADIYKDTDLTNFTTDNPDATNKCLHFCIEDSVKFNEPGYKSRYYLYYGINDIDKVCHDYLKGMMWVWGYYNGHEHNNWTWFYPHHGTPFVSDLYNFLNGKLFRLQQVINDIDLMPSEPNTPLEQLMMVLPRDSLVGILHEIHPELCEKMRRMFATNSTVLNIHYPTRLVVDLLHKEYLWQSKLFIEPYDKQLLRFLIHKSL</sequence>
<evidence type="ECO:0000259" key="4">
    <source>
        <dbReference type="Pfam" id="PF03159"/>
    </source>
</evidence>
<feature type="domain" description="Xrn1 helical" evidence="5">
    <location>
        <begin position="396"/>
        <end position="549"/>
    </location>
</feature>
<organism evidence="6">
    <name type="scientific">viral metagenome</name>
    <dbReference type="NCBI Taxonomy" id="1070528"/>
    <lineage>
        <taxon>unclassified sequences</taxon>
        <taxon>metagenomes</taxon>
        <taxon>organismal metagenomes</taxon>
    </lineage>
</organism>
<dbReference type="GO" id="GO:0003723">
    <property type="term" value="F:RNA binding"/>
    <property type="evidence" value="ECO:0007669"/>
    <property type="project" value="TreeGrafter"/>
</dbReference>
<keyword evidence="3" id="KW-0269">Exonuclease</keyword>
<dbReference type="Pfam" id="PF03159">
    <property type="entry name" value="XRN_N"/>
    <property type="match status" value="1"/>
</dbReference>
<proteinExistence type="predicted"/>
<evidence type="ECO:0000259" key="5">
    <source>
        <dbReference type="Pfam" id="PF17846"/>
    </source>
</evidence>
<dbReference type="PANTHER" id="PTHR12341">
    <property type="entry name" value="5'-&gt;3' EXORIBONUCLEASE"/>
    <property type="match status" value="1"/>
</dbReference>
<evidence type="ECO:0000313" key="6">
    <source>
        <dbReference type="EMBL" id="QHT76122.1"/>
    </source>
</evidence>
<evidence type="ECO:0008006" key="7">
    <source>
        <dbReference type="Google" id="ProtNLM"/>
    </source>
</evidence>
<evidence type="ECO:0000256" key="1">
    <source>
        <dbReference type="ARBA" id="ARBA00022722"/>
    </source>
</evidence>
<dbReference type="Pfam" id="PF17846">
    <property type="entry name" value="XRN_M"/>
    <property type="match status" value="2"/>
</dbReference>
<dbReference type="GO" id="GO:0000956">
    <property type="term" value="P:nuclear-transcribed mRNA catabolic process"/>
    <property type="evidence" value="ECO:0007669"/>
    <property type="project" value="TreeGrafter"/>
</dbReference>
<keyword evidence="2" id="KW-0378">Hydrolase</keyword>
<name>A0A6C0H6B1_9ZZZZ</name>
<dbReference type="AlphaFoldDB" id="A0A6C0H6B1"/>
<protein>
    <recommendedName>
        <fullName evidence="7">Xrn1 N-terminal domain-containing protein</fullName>
    </recommendedName>
</protein>
<reference evidence="6" key="1">
    <citation type="journal article" date="2020" name="Nature">
        <title>Giant virus diversity and host interactions through global metagenomics.</title>
        <authorList>
            <person name="Schulz F."/>
            <person name="Roux S."/>
            <person name="Paez-Espino D."/>
            <person name="Jungbluth S."/>
            <person name="Walsh D.A."/>
            <person name="Denef V.J."/>
            <person name="McMahon K.D."/>
            <person name="Konstantinidis K.T."/>
            <person name="Eloe-Fadrosh E.A."/>
            <person name="Kyrpides N.C."/>
            <person name="Woyke T."/>
        </authorList>
    </citation>
    <scope>NUCLEOTIDE SEQUENCE</scope>
    <source>
        <strain evidence="6">GVMAG-M-3300023179-73</strain>
    </source>
</reference>